<dbReference type="STRING" id="47427.A0A2H3D222"/>
<dbReference type="Proteomes" id="UP000217790">
    <property type="component" value="Unassembled WGS sequence"/>
</dbReference>
<evidence type="ECO:0000313" key="2">
    <source>
        <dbReference type="Proteomes" id="UP000217790"/>
    </source>
</evidence>
<dbReference type="OrthoDB" id="29105at2759"/>
<keyword evidence="2" id="KW-1185">Reference proteome</keyword>
<dbReference type="AlphaFoldDB" id="A0A2H3D222"/>
<protein>
    <submittedName>
        <fullName evidence="1">Uncharacterized protein</fullName>
    </submittedName>
</protein>
<gene>
    <name evidence="1" type="ORF">ARMGADRAFT_1019228</name>
</gene>
<reference evidence="2" key="1">
    <citation type="journal article" date="2017" name="Nat. Ecol. Evol.">
        <title>Genome expansion and lineage-specific genetic innovations in the forest pathogenic fungi Armillaria.</title>
        <authorList>
            <person name="Sipos G."/>
            <person name="Prasanna A.N."/>
            <person name="Walter M.C."/>
            <person name="O'Connor E."/>
            <person name="Balint B."/>
            <person name="Krizsan K."/>
            <person name="Kiss B."/>
            <person name="Hess J."/>
            <person name="Varga T."/>
            <person name="Slot J."/>
            <person name="Riley R."/>
            <person name="Boka B."/>
            <person name="Rigling D."/>
            <person name="Barry K."/>
            <person name="Lee J."/>
            <person name="Mihaltcheva S."/>
            <person name="LaButti K."/>
            <person name="Lipzen A."/>
            <person name="Waldron R."/>
            <person name="Moloney N.M."/>
            <person name="Sperisen C."/>
            <person name="Kredics L."/>
            <person name="Vagvoelgyi C."/>
            <person name="Patrignani A."/>
            <person name="Fitzpatrick D."/>
            <person name="Nagy I."/>
            <person name="Doyle S."/>
            <person name="Anderson J.B."/>
            <person name="Grigoriev I.V."/>
            <person name="Gueldener U."/>
            <person name="Muensterkoetter M."/>
            <person name="Nagy L.G."/>
        </authorList>
    </citation>
    <scope>NUCLEOTIDE SEQUENCE [LARGE SCALE GENOMIC DNA]</scope>
    <source>
        <strain evidence="2">Ar21-2</strain>
    </source>
</reference>
<sequence>MAHILRDTYKPQSHLVIIQRLSSNFSAVWILLQDSCVWQERGEDANGEMTELGVPTEKAADLFSGNFANKEISNNTQFARNAAAWTSQDFLVSRIEDADHHIANTTIFKEQYTINDHTVYSAAISRFNPKEDT</sequence>
<dbReference type="InParanoid" id="A0A2H3D222"/>
<dbReference type="EMBL" id="KZ293709">
    <property type="protein sequence ID" value="PBK83067.1"/>
    <property type="molecule type" value="Genomic_DNA"/>
</dbReference>
<evidence type="ECO:0000313" key="1">
    <source>
        <dbReference type="EMBL" id="PBK83067.1"/>
    </source>
</evidence>
<name>A0A2H3D222_ARMGA</name>
<proteinExistence type="predicted"/>
<organism evidence="1 2">
    <name type="scientific">Armillaria gallica</name>
    <name type="common">Bulbous honey fungus</name>
    <name type="synonym">Armillaria bulbosa</name>
    <dbReference type="NCBI Taxonomy" id="47427"/>
    <lineage>
        <taxon>Eukaryota</taxon>
        <taxon>Fungi</taxon>
        <taxon>Dikarya</taxon>
        <taxon>Basidiomycota</taxon>
        <taxon>Agaricomycotina</taxon>
        <taxon>Agaricomycetes</taxon>
        <taxon>Agaricomycetidae</taxon>
        <taxon>Agaricales</taxon>
        <taxon>Marasmiineae</taxon>
        <taxon>Physalacriaceae</taxon>
        <taxon>Armillaria</taxon>
    </lineage>
</organism>
<accession>A0A2H3D222</accession>